<keyword evidence="2" id="KW-0732">Signal</keyword>
<evidence type="ECO:0000313" key="4">
    <source>
        <dbReference type="Proteomes" id="UP000575898"/>
    </source>
</evidence>
<feature type="compositionally biased region" description="Basic and acidic residues" evidence="1">
    <location>
        <begin position="47"/>
        <end position="59"/>
    </location>
</feature>
<proteinExistence type="predicted"/>
<dbReference type="Proteomes" id="UP000575898">
    <property type="component" value="Unassembled WGS sequence"/>
</dbReference>
<feature type="chain" id="PRO_5032945711" description="DUF3617 domain-containing protein" evidence="2">
    <location>
        <begin position="22"/>
        <end position="188"/>
    </location>
</feature>
<dbReference type="AlphaFoldDB" id="A0A840MEL3"/>
<evidence type="ECO:0000313" key="3">
    <source>
        <dbReference type="EMBL" id="MBB5017118.1"/>
    </source>
</evidence>
<dbReference type="InterPro" id="IPR022061">
    <property type="entry name" value="DUF3617"/>
</dbReference>
<comment type="caution">
    <text evidence="3">The sequence shown here is derived from an EMBL/GenBank/DDBJ whole genome shotgun (WGS) entry which is preliminary data.</text>
</comment>
<dbReference type="EMBL" id="JACHHY010000002">
    <property type="protein sequence ID" value="MBB5017118.1"/>
    <property type="molecule type" value="Genomic_DNA"/>
</dbReference>
<reference evidence="3 4" key="1">
    <citation type="submission" date="2020-08" db="EMBL/GenBank/DDBJ databases">
        <title>Genomic Encyclopedia of Type Strains, Phase IV (KMG-IV): sequencing the most valuable type-strain genomes for metagenomic binning, comparative biology and taxonomic classification.</title>
        <authorList>
            <person name="Goeker M."/>
        </authorList>
    </citation>
    <scope>NUCLEOTIDE SEQUENCE [LARGE SCALE GENOMIC DNA]</scope>
    <source>
        <strain evidence="3 4">DSM 27165</strain>
    </source>
</reference>
<dbReference type="RefSeq" id="WP_184034459.1">
    <property type="nucleotide sequence ID" value="NZ_JACHHY010000002.1"/>
</dbReference>
<feature type="region of interest" description="Disordered" evidence="1">
    <location>
        <begin position="47"/>
        <end position="69"/>
    </location>
</feature>
<name>A0A840MEL3_9PROT</name>
<evidence type="ECO:0000256" key="2">
    <source>
        <dbReference type="SAM" id="SignalP"/>
    </source>
</evidence>
<dbReference type="Pfam" id="PF12276">
    <property type="entry name" value="DUF3617"/>
    <property type="match status" value="1"/>
</dbReference>
<protein>
    <recommendedName>
        <fullName evidence="5">DUF3617 domain-containing protein</fullName>
    </recommendedName>
</protein>
<sequence length="188" mass="20878">MMNARQLSMAILGLISVMASAQGPQIGMTYPNMKLGLWQVQTEVAGTDRESQGMREQQKKKQGTVKNMSAETKSQIQQAMGRQSAQHESVNGANRVCVRAEQIQSLNQGQVETLPYCSKPEIKTRSDGWSFTMRCNEQGPRTEITGNVVLDGEHAYTSSFNIATQGEDGKMRSMAFQQRARWIAPTCQ</sequence>
<organism evidence="3 4">
    <name type="scientific">Chitinivorax tropicus</name>
    <dbReference type="NCBI Taxonomy" id="714531"/>
    <lineage>
        <taxon>Bacteria</taxon>
        <taxon>Pseudomonadati</taxon>
        <taxon>Pseudomonadota</taxon>
        <taxon>Betaproteobacteria</taxon>
        <taxon>Chitinivorax</taxon>
    </lineage>
</organism>
<feature type="signal peptide" evidence="2">
    <location>
        <begin position="1"/>
        <end position="21"/>
    </location>
</feature>
<keyword evidence="4" id="KW-1185">Reference proteome</keyword>
<gene>
    <name evidence="3" type="ORF">HNQ59_000380</name>
</gene>
<accession>A0A840MEL3</accession>
<evidence type="ECO:0000256" key="1">
    <source>
        <dbReference type="SAM" id="MobiDB-lite"/>
    </source>
</evidence>
<evidence type="ECO:0008006" key="5">
    <source>
        <dbReference type="Google" id="ProtNLM"/>
    </source>
</evidence>